<gene>
    <name evidence="1" type="ORF">A1OE_141</name>
</gene>
<protein>
    <submittedName>
        <fullName evidence="1">Uncharacterized protein</fullName>
    </submittedName>
</protein>
<reference evidence="1 2" key="1">
    <citation type="journal article" date="2012" name="Proc. Natl. Acad. Sci. U.S.A.">
        <title>Genome streamlining and chemical defense in a coral reef symbiosis.</title>
        <authorList>
            <person name="Kwan J.C."/>
            <person name="Donia M.S."/>
            <person name="Han A.W."/>
            <person name="Hirose E."/>
            <person name="Haygood M.G."/>
            <person name="Schmidt E.W."/>
        </authorList>
    </citation>
    <scope>NUCLEOTIDE SEQUENCE [LARGE SCALE GENOMIC DNA]</scope>
    <source>
        <strain evidence="1 2">L2</strain>
    </source>
</reference>
<dbReference type="HOGENOM" id="CLU_3005541_0_0_5"/>
<keyword evidence="2" id="KW-1185">Reference proteome</keyword>
<dbReference type="Proteomes" id="UP000010077">
    <property type="component" value="Chromosome"/>
</dbReference>
<accession>K7YFI5</accession>
<organism evidence="1 2">
    <name type="scientific">Candidatus Endolissoclinum faulkneri L2</name>
    <dbReference type="NCBI Taxonomy" id="1193729"/>
    <lineage>
        <taxon>Bacteria</taxon>
        <taxon>Pseudomonadati</taxon>
        <taxon>Pseudomonadota</taxon>
        <taxon>Alphaproteobacteria</taxon>
        <taxon>Rhodospirillales</taxon>
        <taxon>Rhodospirillaceae</taxon>
        <taxon>Candidatus Endolissoclinum</taxon>
    </lineage>
</organism>
<sequence length="56" mass="6466">MFCVLLRCLDYCIDQSSTNKNIQVCLKTILTDQLATIIFDLNNLTLLQRVAQSFLR</sequence>
<dbReference type="STRING" id="1193729.A1OE_141"/>
<dbReference type="KEGG" id="thal:A1OE_141"/>
<name>K7YFI5_9PROT</name>
<evidence type="ECO:0000313" key="2">
    <source>
        <dbReference type="Proteomes" id="UP000010077"/>
    </source>
</evidence>
<dbReference type="AlphaFoldDB" id="K7YFI5"/>
<evidence type="ECO:0000313" key="1">
    <source>
        <dbReference type="EMBL" id="AFX98345.1"/>
    </source>
</evidence>
<proteinExistence type="predicted"/>
<dbReference type="EMBL" id="CP003539">
    <property type="protein sequence ID" value="AFX98345.1"/>
    <property type="molecule type" value="Genomic_DNA"/>
</dbReference>